<evidence type="ECO:0000313" key="2">
    <source>
        <dbReference type="Proteomes" id="UP001055102"/>
    </source>
</evidence>
<sequence length="68" mass="7666">MLILLSACLIAQPATCRDERIELSYEATSAFVCLRHAQGALATWQASHPEWHVARWRCASKETLPKDL</sequence>
<dbReference type="EMBL" id="BPQR01000015">
    <property type="protein sequence ID" value="GJE05617.1"/>
    <property type="molecule type" value="Genomic_DNA"/>
</dbReference>
<reference evidence="1" key="2">
    <citation type="submission" date="2021-08" db="EMBL/GenBank/DDBJ databases">
        <authorList>
            <person name="Tani A."/>
            <person name="Ola A."/>
            <person name="Ogura Y."/>
            <person name="Katsura K."/>
            <person name="Hayashi T."/>
        </authorList>
    </citation>
    <scope>NUCLEOTIDE SEQUENCE</scope>
    <source>
        <strain evidence="1">LMG 23639</strain>
    </source>
</reference>
<protein>
    <submittedName>
        <fullName evidence="1">Uncharacterized protein</fullName>
    </submittedName>
</protein>
<accession>A0ABQ4SR44</accession>
<evidence type="ECO:0000313" key="1">
    <source>
        <dbReference type="EMBL" id="GJE05617.1"/>
    </source>
</evidence>
<gene>
    <name evidence="1" type="ORF">AOPFMNJM_0920</name>
</gene>
<comment type="caution">
    <text evidence="1">The sequence shown here is derived from an EMBL/GenBank/DDBJ whole genome shotgun (WGS) entry which is preliminary data.</text>
</comment>
<keyword evidence="2" id="KW-1185">Reference proteome</keyword>
<proteinExistence type="predicted"/>
<name>A0ABQ4SR44_9HYPH</name>
<dbReference type="Proteomes" id="UP001055102">
    <property type="component" value="Unassembled WGS sequence"/>
</dbReference>
<organism evidence="1 2">
    <name type="scientific">Methylobacterium jeotgali</name>
    <dbReference type="NCBI Taxonomy" id="381630"/>
    <lineage>
        <taxon>Bacteria</taxon>
        <taxon>Pseudomonadati</taxon>
        <taxon>Pseudomonadota</taxon>
        <taxon>Alphaproteobacteria</taxon>
        <taxon>Hyphomicrobiales</taxon>
        <taxon>Methylobacteriaceae</taxon>
        <taxon>Methylobacterium</taxon>
    </lineage>
</organism>
<dbReference type="RefSeq" id="WP_238274303.1">
    <property type="nucleotide sequence ID" value="NZ_BPQR01000015.1"/>
</dbReference>
<reference evidence="1" key="1">
    <citation type="journal article" date="2021" name="Front. Microbiol.">
        <title>Comprehensive Comparative Genomics and Phenotyping of Methylobacterium Species.</title>
        <authorList>
            <person name="Alessa O."/>
            <person name="Ogura Y."/>
            <person name="Fujitani Y."/>
            <person name="Takami H."/>
            <person name="Hayashi T."/>
            <person name="Sahin N."/>
            <person name="Tani A."/>
        </authorList>
    </citation>
    <scope>NUCLEOTIDE SEQUENCE</scope>
    <source>
        <strain evidence="1">LMG 23639</strain>
    </source>
</reference>